<dbReference type="GO" id="GO:0005829">
    <property type="term" value="C:cytosol"/>
    <property type="evidence" value="ECO:0007669"/>
    <property type="project" value="TreeGrafter"/>
</dbReference>
<keyword evidence="2" id="KW-0067">ATP-binding</keyword>
<dbReference type="Gene3D" id="3.40.50.300">
    <property type="entry name" value="P-loop containing nucleotide triphosphate hydrolases"/>
    <property type="match status" value="1"/>
</dbReference>
<dbReference type="EMBL" id="UOGE01000061">
    <property type="protein sequence ID" value="VAX20781.1"/>
    <property type="molecule type" value="Genomic_DNA"/>
</dbReference>
<evidence type="ECO:0000259" key="4">
    <source>
        <dbReference type="Pfam" id="PF01656"/>
    </source>
</evidence>
<protein>
    <recommendedName>
        <fullName evidence="4">CobQ/CobB/MinD/ParA nucleotide binding domain-containing protein</fullName>
    </recommendedName>
</protein>
<dbReference type="PANTHER" id="PTHR43384:SF4">
    <property type="entry name" value="CELLULOSE BIOSYNTHESIS PROTEIN BCSQ-RELATED"/>
    <property type="match status" value="1"/>
</dbReference>
<accession>A0A3B1C231</accession>
<organism evidence="5">
    <name type="scientific">hydrothermal vent metagenome</name>
    <dbReference type="NCBI Taxonomy" id="652676"/>
    <lineage>
        <taxon>unclassified sequences</taxon>
        <taxon>metagenomes</taxon>
        <taxon>ecological metagenomes</taxon>
    </lineage>
</organism>
<evidence type="ECO:0000313" key="5">
    <source>
        <dbReference type="EMBL" id="VAX20781.1"/>
    </source>
</evidence>
<evidence type="ECO:0000256" key="1">
    <source>
        <dbReference type="ARBA" id="ARBA00022741"/>
    </source>
</evidence>
<reference evidence="5" key="1">
    <citation type="submission" date="2018-06" db="EMBL/GenBank/DDBJ databases">
        <authorList>
            <person name="Zhirakovskaya E."/>
        </authorList>
    </citation>
    <scope>NUCLEOTIDE SEQUENCE</scope>
</reference>
<evidence type="ECO:0000256" key="3">
    <source>
        <dbReference type="SAM" id="MobiDB-lite"/>
    </source>
</evidence>
<gene>
    <name evidence="5" type="ORF">MNBD_NITROSPINAE02-277</name>
</gene>
<keyword evidence="1" id="KW-0547">Nucleotide-binding</keyword>
<dbReference type="InterPro" id="IPR050625">
    <property type="entry name" value="ParA/MinD_ATPase"/>
</dbReference>
<dbReference type="GO" id="GO:0051782">
    <property type="term" value="P:negative regulation of cell division"/>
    <property type="evidence" value="ECO:0007669"/>
    <property type="project" value="TreeGrafter"/>
</dbReference>
<dbReference type="InterPro" id="IPR027417">
    <property type="entry name" value="P-loop_NTPase"/>
</dbReference>
<proteinExistence type="predicted"/>
<dbReference type="GO" id="GO:0009898">
    <property type="term" value="C:cytoplasmic side of plasma membrane"/>
    <property type="evidence" value="ECO:0007669"/>
    <property type="project" value="TreeGrafter"/>
</dbReference>
<dbReference type="SUPFAM" id="SSF52540">
    <property type="entry name" value="P-loop containing nucleoside triphosphate hydrolases"/>
    <property type="match status" value="1"/>
</dbReference>
<name>A0A3B1C231_9ZZZZ</name>
<feature type="domain" description="CobQ/CobB/MinD/ParA nucleotide binding" evidence="4">
    <location>
        <begin position="5"/>
        <end position="220"/>
    </location>
</feature>
<dbReference type="PANTHER" id="PTHR43384">
    <property type="entry name" value="SEPTUM SITE-DETERMINING PROTEIN MIND HOMOLOG, CHLOROPLASTIC-RELATED"/>
    <property type="match status" value="1"/>
</dbReference>
<dbReference type="AlphaFoldDB" id="A0A3B1C231"/>
<dbReference type="Pfam" id="PF01656">
    <property type="entry name" value="CbiA"/>
    <property type="match status" value="1"/>
</dbReference>
<dbReference type="GO" id="GO:0005524">
    <property type="term" value="F:ATP binding"/>
    <property type="evidence" value="ECO:0007669"/>
    <property type="project" value="UniProtKB-KW"/>
</dbReference>
<feature type="region of interest" description="Disordered" evidence="3">
    <location>
        <begin position="358"/>
        <end position="382"/>
    </location>
</feature>
<sequence>MKKIIAVTSGVEGVGKTCIALNLSVALQKSGASVCVLEAGSGVNTSASLIGVDPDFTFLDFLKDGVSLDKVFLEGPLGVTIIPGCAGFQKLAGYPGDTQMKIAKEIKALEKFDYMIVDTPSGLSAENIALSRAADLVVAVYNKETDAITQALVCIKLLLSHNYSKEAMLAPNMLEPGAGSEKLAQRVEKASKANISQRIKSFPILYMDDVVARSVADKKPFMETSPQCPASVGIEQISASVLENNNIDPACDPAKYIFDVAKYSIDSNLAANIDKQKSYQDGEDKFKNRLLKALGLPPVKKAKTPEKISAKRPAVESQIHLQSEPSPAVSKYIVDIFEKNVQAQEKILTLLENMSGGHTGRAQEKIGDKAQVSVPEPGRPSGKTFFLDFDEYLLKQND</sequence>
<evidence type="ECO:0000256" key="2">
    <source>
        <dbReference type="ARBA" id="ARBA00022840"/>
    </source>
</evidence>
<dbReference type="InterPro" id="IPR002586">
    <property type="entry name" value="CobQ/CobB/MinD/ParA_Nub-bd_dom"/>
</dbReference>
<dbReference type="GO" id="GO:0016887">
    <property type="term" value="F:ATP hydrolysis activity"/>
    <property type="evidence" value="ECO:0007669"/>
    <property type="project" value="TreeGrafter"/>
</dbReference>